<evidence type="ECO:0000313" key="2">
    <source>
        <dbReference type="EMBL" id="UYP46608.1"/>
    </source>
</evidence>
<reference evidence="2" key="1">
    <citation type="submission" date="2022-09" db="EMBL/GenBank/DDBJ databases">
        <title>Actin cytoskeleton and complex cell architecture in an #Asgard archaeon.</title>
        <authorList>
            <person name="Ponce Toledo R.I."/>
            <person name="Schleper C."/>
            <person name="Rodrigues Oliveira T."/>
            <person name="Wollweber F."/>
            <person name="Xu J."/>
            <person name="Rittmann S."/>
            <person name="Klingl A."/>
            <person name="Pilhofer M."/>
        </authorList>
    </citation>
    <scope>NUCLEOTIDE SEQUENCE</scope>
    <source>
        <strain evidence="2">B-35</strain>
    </source>
</reference>
<protein>
    <submittedName>
        <fullName evidence="2">Uncharacterized protein</fullName>
    </submittedName>
</protein>
<sequence>MSIRLPFNIEHRSHQEISFEESIALNFAQLIDRMNPDETLMKMTQILWPVIFIQAEPNFKLMIDKVGVSKLNMNINNAPKTAQIGHVLRNSKMDNFAKLETVKNIIEFKERIFLENELDTESDNNHSEEILSQEINGLFDPDLLKGIGKIVPKLTNFNSNDFSCLENIYTFDDSINFGQEWIETLRMVRGIRDRWKSLKDMIEKPMSRWKVDLLVQKKDIQEIYQSKLDKAHQIDETDIQKTLDKAKDNVDVWILQEQKNIIEKIGKMFKGIDLVFEDIHKRNSYFLQTDILKAKNSVGTVVVKAYQNVAHIRTALEESETQLDNISSKINKIRKDLENTNLSAEERIHLLNSELIDRQQNQKNKLQVLKNERNQKIEEIQTTLDNLSNIFLEITNIIDDKIKRCKFDEIKLRNWQIDDNITHLTNPTMNIYVPIGIAIFEDEEEDERIEIIFPSEYTFSNLERIPLTPEYIAFEKEVSKILDINMQLRSNFEFCCERAPVYKNEIKKGFDMLEKKGTLNSSKKEHYLQFLLNLT</sequence>
<evidence type="ECO:0000256" key="1">
    <source>
        <dbReference type="SAM" id="Coils"/>
    </source>
</evidence>
<proteinExistence type="predicted"/>
<keyword evidence="3" id="KW-1185">Reference proteome</keyword>
<dbReference type="EMBL" id="CP104013">
    <property type="protein sequence ID" value="UYP46608.1"/>
    <property type="molecule type" value="Genomic_DNA"/>
</dbReference>
<dbReference type="Proteomes" id="UP001208689">
    <property type="component" value="Chromosome"/>
</dbReference>
<evidence type="ECO:0000313" key="3">
    <source>
        <dbReference type="Proteomes" id="UP001208689"/>
    </source>
</evidence>
<keyword evidence="1" id="KW-0175">Coiled coil</keyword>
<gene>
    <name evidence="2" type="ORF">NEF87_002893</name>
</gene>
<feature type="coiled-coil region" evidence="1">
    <location>
        <begin position="316"/>
        <end position="390"/>
    </location>
</feature>
<accession>A0ABY6HTD0</accession>
<name>A0ABY6HTD0_9ARCH</name>
<organism evidence="2 3">
    <name type="scientific">Candidatus Lokiarchaeum ossiferum</name>
    <dbReference type="NCBI Taxonomy" id="2951803"/>
    <lineage>
        <taxon>Archaea</taxon>
        <taxon>Promethearchaeati</taxon>
        <taxon>Promethearchaeota</taxon>
        <taxon>Promethearchaeia</taxon>
        <taxon>Promethearchaeales</taxon>
        <taxon>Promethearchaeaceae</taxon>
        <taxon>Candidatus Lokiarchaeum</taxon>
    </lineage>
</organism>